<sequence length="213" mass="24681">MKSFYMICTRDTVGSNASFHCKDGKGYATDIDKAHVYTLEEAQRAWECGRSIDQPVSKFWVDALADYHVDCQYIPRETVIQEGCTNYVSYVKGDWDGNDVYWLTEGHKPVTNFSFAKQFHEADLSMDNIVWLPFDIADAQKRRTFCLSSFKARTMVQSAGLRIPEWLKKQRRRKGSSGKTRWNCPCCGKISWQYDPYTFSGCLDIYCREYIGN</sequence>
<dbReference type="EMBL" id="ABEXCJ040000001">
    <property type="protein sequence ID" value="ELR5215864.1"/>
    <property type="molecule type" value="Genomic_DNA"/>
</dbReference>
<gene>
    <name evidence="2" type="ORF">M0K77_000301</name>
    <name evidence="1" type="ORF">M0K77_RS01505</name>
</gene>
<accession>A0AAD2VNE6</accession>
<evidence type="ECO:0000313" key="2">
    <source>
        <dbReference type="EMBL" id="EMR4588051.1"/>
    </source>
</evidence>
<protein>
    <submittedName>
        <fullName evidence="1">Uncharacterized protein</fullName>
    </submittedName>
</protein>
<name>A0AAD2VNE6_PRORE</name>
<evidence type="ECO:0000313" key="1">
    <source>
        <dbReference type="EMBL" id="ELR5215864.1"/>
    </source>
</evidence>
<proteinExistence type="predicted"/>
<dbReference type="EMBL" id="ABEXCJ050000001">
    <property type="protein sequence ID" value="EMR4588051.1"/>
    <property type="molecule type" value="Genomic_DNA"/>
</dbReference>
<dbReference type="AlphaFoldDB" id="A0AAD2VNE6"/>
<organism evidence="1">
    <name type="scientific">Providencia rettgeri</name>
    <dbReference type="NCBI Taxonomy" id="587"/>
    <lineage>
        <taxon>Bacteria</taxon>
        <taxon>Pseudomonadati</taxon>
        <taxon>Pseudomonadota</taxon>
        <taxon>Gammaproteobacteria</taxon>
        <taxon>Enterobacterales</taxon>
        <taxon>Morganellaceae</taxon>
        <taxon>Providencia</taxon>
    </lineage>
</organism>
<reference evidence="1" key="1">
    <citation type="submission" date="2023-10" db="EMBL/GenBank/DDBJ databases">
        <authorList>
            <consortium name="Clinical and Environmental Microbiology Branch: Whole genome sequencing antimicrobial resistance pathogens in the healthcare setting"/>
        </authorList>
    </citation>
    <scope>NUCLEOTIDE SEQUENCE</scope>
    <source>
        <strain evidence="1">2020QW-00022</strain>
    </source>
</reference>
<comment type="caution">
    <text evidence="1">The sequence shown here is derived from an EMBL/GenBank/DDBJ whole genome shotgun (WGS) entry which is preliminary data.</text>
</comment>